<organism evidence="1">
    <name type="scientific">Lepeophtheirus salmonis</name>
    <name type="common">Salmon louse</name>
    <name type="synonym">Caligus salmonis</name>
    <dbReference type="NCBI Taxonomy" id="72036"/>
    <lineage>
        <taxon>Eukaryota</taxon>
        <taxon>Metazoa</taxon>
        <taxon>Ecdysozoa</taxon>
        <taxon>Arthropoda</taxon>
        <taxon>Crustacea</taxon>
        <taxon>Multicrustacea</taxon>
        <taxon>Hexanauplia</taxon>
        <taxon>Copepoda</taxon>
        <taxon>Siphonostomatoida</taxon>
        <taxon>Caligidae</taxon>
        <taxon>Lepeophtheirus</taxon>
    </lineage>
</organism>
<dbReference type="EMBL" id="HACA01016967">
    <property type="protein sequence ID" value="CDW34328.1"/>
    <property type="molecule type" value="Transcribed_RNA"/>
</dbReference>
<reference evidence="1" key="1">
    <citation type="submission" date="2014-05" db="EMBL/GenBank/DDBJ databases">
        <authorList>
            <person name="Chronopoulou M."/>
        </authorList>
    </citation>
    <scope>NUCLEOTIDE SEQUENCE</scope>
    <source>
        <tissue evidence="1">Whole organism</tissue>
    </source>
</reference>
<accession>A0A0K2U7V7</accession>
<protein>
    <submittedName>
        <fullName evidence="1">Uncharacterized protein</fullName>
    </submittedName>
</protein>
<sequence length="26" mass="3104">MFNTFAKKFVSEANTHLHVNKKRKRA</sequence>
<dbReference type="AlphaFoldDB" id="A0A0K2U7V7"/>
<evidence type="ECO:0000313" key="1">
    <source>
        <dbReference type="EMBL" id="CDW34328.1"/>
    </source>
</evidence>
<proteinExistence type="predicted"/>
<name>A0A0K2U7V7_LEPSM</name>